<gene>
    <name evidence="3" type="ORF">CRP01_17245</name>
</gene>
<dbReference type="Proteomes" id="UP000223913">
    <property type="component" value="Unassembled WGS sequence"/>
</dbReference>
<dbReference type="InterPro" id="IPR013766">
    <property type="entry name" value="Thioredoxin_domain"/>
</dbReference>
<dbReference type="CDD" id="cd02966">
    <property type="entry name" value="TlpA_like_family"/>
    <property type="match status" value="1"/>
</dbReference>
<dbReference type="PROSITE" id="PS51352">
    <property type="entry name" value="THIOREDOXIN_2"/>
    <property type="match status" value="1"/>
</dbReference>
<dbReference type="PANTHER" id="PTHR42852">
    <property type="entry name" value="THIOL:DISULFIDE INTERCHANGE PROTEIN DSBE"/>
    <property type="match status" value="1"/>
</dbReference>
<keyword evidence="1" id="KW-0732">Signal</keyword>
<dbReference type="RefSeq" id="WP_099151315.1">
    <property type="nucleotide sequence ID" value="NZ_PDUD01000022.1"/>
</dbReference>
<dbReference type="GO" id="GO:0016209">
    <property type="term" value="F:antioxidant activity"/>
    <property type="evidence" value="ECO:0007669"/>
    <property type="project" value="InterPro"/>
</dbReference>
<comment type="caution">
    <text evidence="3">The sequence shown here is derived from an EMBL/GenBank/DDBJ whole genome shotgun (WGS) entry which is preliminary data.</text>
</comment>
<feature type="chain" id="PRO_5012406691" description="Thioredoxin domain-containing protein" evidence="1">
    <location>
        <begin position="31"/>
        <end position="197"/>
    </location>
</feature>
<keyword evidence="4" id="KW-1185">Reference proteome</keyword>
<dbReference type="Pfam" id="PF00578">
    <property type="entry name" value="AhpC-TSA"/>
    <property type="match status" value="1"/>
</dbReference>
<dbReference type="PANTHER" id="PTHR42852:SF13">
    <property type="entry name" value="PROTEIN DIPZ"/>
    <property type="match status" value="1"/>
</dbReference>
<feature type="signal peptide" evidence="1">
    <location>
        <begin position="1"/>
        <end position="30"/>
    </location>
</feature>
<dbReference type="InterPro" id="IPR000866">
    <property type="entry name" value="AhpC/TSA"/>
</dbReference>
<feature type="domain" description="Thioredoxin" evidence="2">
    <location>
        <begin position="42"/>
        <end position="193"/>
    </location>
</feature>
<dbReference type="OrthoDB" id="9815205at2"/>
<evidence type="ECO:0000256" key="1">
    <source>
        <dbReference type="SAM" id="SignalP"/>
    </source>
</evidence>
<reference evidence="3 4" key="1">
    <citation type="submission" date="2017-10" db="EMBL/GenBank/DDBJ databases">
        <title>The draft genome sequence of Lewinella nigricans NBRC 102662.</title>
        <authorList>
            <person name="Wang K."/>
        </authorList>
    </citation>
    <scope>NUCLEOTIDE SEQUENCE [LARGE SCALE GENOMIC DNA]</scope>
    <source>
        <strain evidence="3 4">NBRC 102662</strain>
    </source>
</reference>
<dbReference type="AlphaFoldDB" id="A0A2D0NBW0"/>
<protein>
    <recommendedName>
        <fullName evidence="2">Thioredoxin domain-containing protein</fullName>
    </recommendedName>
</protein>
<dbReference type="Gene3D" id="3.40.30.10">
    <property type="entry name" value="Glutaredoxin"/>
    <property type="match status" value="1"/>
</dbReference>
<accession>A0A2D0NBW0</accession>
<dbReference type="InterPro" id="IPR036249">
    <property type="entry name" value="Thioredoxin-like_sf"/>
</dbReference>
<dbReference type="SUPFAM" id="SSF52833">
    <property type="entry name" value="Thioredoxin-like"/>
    <property type="match status" value="1"/>
</dbReference>
<proteinExistence type="predicted"/>
<evidence type="ECO:0000313" key="4">
    <source>
        <dbReference type="Proteomes" id="UP000223913"/>
    </source>
</evidence>
<dbReference type="EMBL" id="PDUD01000022">
    <property type="protein sequence ID" value="PHN05263.1"/>
    <property type="molecule type" value="Genomic_DNA"/>
</dbReference>
<sequence length="197" mass="21949">MKNPVFAFLGRFAGLTAVCTFLLFTQYACTESSANNNQLVASYISEAAPAFSLPDYDGNLISLEDYRGKYLVIHIATTWCPFCNAEAPNLEKLYQNYRDQGVEVMIIDVKESRELVKSSLIDRFNLSFPVLFDTDGSVAASYAPPEVLPDLARDEVMLASNLLIDPEGKIRFFSLLDSQNFDAQLVDLKAVLNELLP</sequence>
<name>A0A2D0NBW0_FLAN2</name>
<dbReference type="GO" id="GO:0016491">
    <property type="term" value="F:oxidoreductase activity"/>
    <property type="evidence" value="ECO:0007669"/>
    <property type="project" value="InterPro"/>
</dbReference>
<evidence type="ECO:0000259" key="2">
    <source>
        <dbReference type="PROSITE" id="PS51352"/>
    </source>
</evidence>
<dbReference type="InterPro" id="IPR050553">
    <property type="entry name" value="Thioredoxin_ResA/DsbE_sf"/>
</dbReference>
<evidence type="ECO:0000313" key="3">
    <source>
        <dbReference type="EMBL" id="PHN05263.1"/>
    </source>
</evidence>
<organism evidence="3 4">
    <name type="scientific">Flavilitoribacter nigricans (strain ATCC 23147 / DSM 23189 / NBRC 102662 / NCIMB 1420 / SS-2)</name>
    <name type="common">Lewinella nigricans</name>
    <dbReference type="NCBI Taxonomy" id="1122177"/>
    <lineage>
        <taxon>Bacteria</taxon>
        <taxon>Pseudomonadati</taxon>
        <taxon>Bacteroidota</taxon>
        <taxon>Saprospiria</taxon>
        <taxon>Saprospirales</taxon>
        <taxon>Lewinellaceae</taxon>
        <taxon>Flavilitoribacter</taxon>
    </lineage>
</organism>